<keyword evidence="1" id="KW-1133">Transmembrane helix</keyword>
<keyword evidence="1" id="KW-0472">Membrane</keyword>
<reference evidence="3" key="1">
    <citation type="journal article" date="2019" name="Gigascience">
        <title>De novo genome assembly of the endangered Acer yangbiense, a plant species with extremely small populations endemic to Yunnan Province, China.</title>
        <authorList>
            <person name="Yang J."/>
            <person name="Wariss H.M."/>
            <person name="Tao L."/>
            <person name="Zhang R."/>
            <person name="Yun Q."/>
            <person name="Hollingsworth P."/>
            <person name="Dao Z."/>
            <person name="Luo G."/>
            <person name="Guo H."/>
            <person name="Ma Y."/>
            <person name="Sun W."/>
        </authorList>
    </citation>
    <scope>NUCLEOTIDE SEQUENCE [LARGE SCALE GENOMIC DNA]</scope>
    <source>
        <strain evidence="3">cv. br00</strain>
    </source>
</reference>
<protein>
    <submittedName>
        <fullName evidence="2">Uncharacterized protein</fullName>
    </submittedName>
</protein>
<evidence type="ECO:0000256" key="1">
    <source>
        <dbReference type="SAM" id="Phobius"/>
    </source>
</evidence>
<accession>A0A5N5NQK8</accession>
<keyword evidence="1" id="KW-0812">Transmembrane</keyword>
<keyword evidence="3" id="KW-1185">Reference proteome</keyword>
<dbReference type="AlphaFoldDB" id="A0A5N5NQK8"/>
<dbReference type="EMBL" id="VDCV01000002">
    <property type="protein sequence ID" value="KAB5569885.1"/>
    <property type="molecule type" value="Genomic_DNA"/>
</dbReference>
<evidence type="ECO:0000313" key="2">
    <source>
        <dbReference type="EMBL" id="KAB5569885.1"/>
    </source>
</evidence>
<comment type="caution">
    <text evidence="2">The sequence shown here is derived from an EMBL/GenBank/DDBJ whole genome shotgun (WGS) entry which is preliminary data.</text>
</comment>
<organism evidence="2 3">
    <name type="scientific">Salix brachista</name>
    <dbReference type="NCBI Taxonomy" id="2182728"/>
    <lineage>
        <taxon>Eukaryota</taxon>
        <taxon>Viridiplantae</taxon>
        <taxon>Streptophyta</taxon>
        <taxon>Embryophyta</taxon>
        <taxon>Tracheophyta</taxon>
        <taxon>Spermatophyta</taxon>
        <taxon>Magnoliopsida</taxon>
        <taxon>eudicotyledons</taxon>
        <taxon>Gunneridae</taxon>
        <taxon>Pentapetalae</taxon>
        <taxon>rosids</taxon>
        <taxon>fabids</taxon>
        <taxon>Malpighiales</taxon>
        <taxon>Salicaceae</taxon>
        <taxon>Saliceae</taxon>
        <taxon>Salix</taxon>
    </lineage>
</organism>
<dbReference type="Proteomes" id="UP000326939">
    <property type="component" value="Chromosome 2"/>
</dbReference>
<evidence type="ECO:0000313" key="3">
    <source>
        <dbReference type="Proteomes" id="UP000326939"/>
    </source>
</evidence>
<name>A0A5N5NQK8_9ROSI</name>
<sequence>MRDLFLAGTLKVLRDGAGVDGAVPHAQPLPFGASSDSGVHLTCAACSLFDGVDGEVMQDQRLTDEALCWHGSRHGFPFLSHACVLIAIILGVLRIALIGGIGFNCT</sequence>
<feature type="transmembrane region" description="Helical" evidence="1">
    <location>
        <begin position="82"/>
        <end position="103"/>
    </location>
</feature>
<gene>
    <name evidence="2" type="ORF">DKX38_003678</name>
</gene>
<proteinExistence type="predicted"/>